<dbReference type="GeneID" id="98123080"/>
<comment type="caution">
    <text evidence="2">The sequence shown here is derived from an EMBL/GenBank/DDBJ whole genome shotgun (WGS) entry which is preliminary data.</text>
</comment>
<keyword evidence="3" id="KW-1185">Reference proteome</keyword>
<organism evidence="2 3">
    <name type="scientific">Remersonia thermophila</name>
    <dbReference type="NCBI Taxonomy" id="72144"/>
    <lineage>
        <taxon>Eukaryota</taxon>
        <taxon>Fungi</taxon>
        <taxon>Dikarya</taxon>
        <taxon>Ascomycota</taxon>
        <taxon>Pezizomycotina</taxon>
        <taxon>Sordariomycetes</taxon>
        <taxon>Sordariomycetidae</taxon>
        <taxon>Sordariales</taxon>
        <taxon>Sordariales incertae sedis</taxon>
        <taxon>Remersonia</taxon>
    </lineage>
</organism>
<dbReference type="Pfam" id="PF07985">
    <property type="entry name" value="SRR1"/>
    <property type="match status" value="1"/>
</dbReference>
<dbReference type="InterPro" id="IPR012942">
    <property type="entry name" value="SRR1-like"/>
</dbReference>
<protein>
    <recommendedName>
        <fullName evidence="1">SRR1-like domain-containing protein</fullName>
    </recommendedName>
</protein>
<reference evidence="2 3" key="1">
    <citation type="journal article" date="2024" name="Commun. Biol.">
        <title>Comparative genomic analysis of thermophilic fungi reveals convergent evolutionary adaptations and gene losses.</title>
        <authorList>
            <person name="Steindorff A.S."/>
            <person name="Aguilar-Pontes M.V."/>
            <person name="Robinson A.J."/>
            <person name="Andreopoulos B."/>
            <person name="LaButti K."/>
            <person name="Kuo A."/>
            <person name="Mondo S."/>
            <person name="Riley R."/>
            <person name="Otillar R."/>
            <person name="Haridas S."/>
            <person name="Lipzen A."/>
            <person name="Grimwood J."/>
            <person name="Schmutz J."/>
            <person name="Clum A."/>
            <person name="Reid I.D."/>
            <person name="Moisan M.C."/>
            <person name="Butler G."/>
            <person name="Nguyen T.T.M."/>
            <person name="Dewar K."/>
            <person name="Conant G."/>
            <person name="Drula E."/>
            <person name="Henrissat B."/>
            <person name="Hansel C."/>
            <person name="Singer S."/>
            <person name="Hutchinson M.I."/>
            <person name="de Vries R.P."/>
            <person name="Natvig D.O."/>
            <person name="Powell A.J."/>
            <person name="Tsang A."/>
            <person name="Grigoriev I.V."/>
        </authorList>
    </citation>
    <scope>NUCLEOTIDE SEQUENCE [LARGE SCALE GENOMIC DNA]</scope>
    <source>
        <strain evidence="2 3">ATCC 22073</strain>
    </source>
</reference>
<evidence type="ECO:0000313" key="2">
    <source>
        <dbReference type="EMBL" id="KAL2270009.1"/>
    </source>
</evidence>
<dbReference type="Proteomes" id="UP001600064">
    <property type="component" value="Unassembled WGS sequence"/>
</dbReference>
<name>A0ABR4DI68_9PEZI</name>
<sequence>MASRSVFNDASERVFTVQYRAKVADPQMTPDEEREKRAAAYALVQSKYDAGVPFFTKDALRDLARQFQANGGPGGKIAVTGLDGVTVHVPLESGQDYANRPYGDDFACVIAKPLVRYRGIRHLLDKRRIPAGGGVQLYVNSIRETYMPVGVGYSVEVRDAQTNEPVSLLPVAGYDAVKQKLDQTRQSLEASKEFAQIRSTLASVALPSGIGKVVALACSTMAAEINSPERSLAQHALVLLLRDLLSRDGSRPDVEGRGSGPARIQCFAQDPKYLPVDEQVLQENDVAVLDDPGAFLEIDETSVVLSVGPDIPVREIVADIARPAIMIWDKVVEMNQDQTRTDPVTPRVERMIQDYIELPFPPNDKLFGGLAIYVRKSAF</sequence>
<dbReference type="RefSeq" id="XP_070868733.1">
    <property type="nucleotide sequence ID" value="XM_071008436.1"/>
</dbReference>
<accession>A0ABR4DI68</accession>
<gene>
    <name evidence="2" type="ORF">VTJ83DRAFT_2193</name>
</gene>
<evidence type="ECO:0000259" key="1">
    <source>
        <dbReference type="Pfam" id="PF07985"/>
    </source>
</evidence>
<dbReference type="PANTHER" id="PTHR42080">
    <property type="entry name" value="SRR1 DOMAIN-CONTAINING PROTEIN"/>
    <property type="match status" value="1"/>
</dbReference>
<feature type="domain" description="SRR1-like" evidence="1">
    <location>
        <begin position="207"/>
        <end position="372"/>
    </location>
</feature>
<proteinExistence type="predicted"/>
<dbReference type="PANTHER" id="PTHR42080:SF3">
    <property type="entry name" value="SRR1-LIKE DOMAIN-CONTAINING PROTEIN"/>
    <property type="match status" value="1"/>
</dbReference>
<dbReference type="EMBL" id="JAZGUE010000002">
    <property type="protein sequence ID" value="KAL2270009.1"/>
    <property type="molecule type" value="Genomic_DNA"/>
</dbReference>
<evidence type="ECO:0000313" key="3">
    <source>
        <dbReference type="Proteomes" id="UP001600064"/>
    </source>
</evidence>